<evidence type="ECO:0008006" key="3">
    <source>
        <dbReference type="Google" id="ProtNLM"/>
    </source>
</evidence>
<sequence>MNTPPDQRYAVQLEQLVSMGFTNHEANIQ</sequence>
<protein>
    <recommendedName>
        <fullName evidence="3">UBA domain-containing protein</fullName>
    </recommendedName>
</protein>
<evidence type="ECO:0000313" key="1">
    <source>
        <dbReference type="EMBL" id="CAF4264128.1"/>
    </source>
</evidence>
<dbReference type="InterPro" id="IPR009060">
    <property type="entry name" value="UBA-like_sf"/>
</dbReference>
<proteinExistence type="predicted"/>
<dbReference type="SUPFAM" id="SSF46934">
    <property type="entry name" value="UBA-like"/>
    <property type="match status" value="1"/>
</dbReference>
<dbReference type="EMBL" id="CAJOBE010024663">
    <property type="protein sequence ID" value="CAF4264128.1"/>
    <property type="molecule type" value="Genomic_DNA"/>
</dbReference>
<feature type="non-terminal residue" evidence="1">
    <location>
        <position position="1"/>
    </location>
</feature>
<accession>A0A820FP52</accession>
<organism evidence="1 2">
    <name type="scientific">Rotaria sordida</name>
    <dbReference type="NCBI Taxonomy" id="392033"/>
    <lineage>
        <taxon>Eukaryota</taxon>
        <taxon>Metazoa</taxon>
        <taxon>Spiralia</taxon>
        <taxon>Gnathifera</taxon>
        <taxon>Rotifera</taxon>
        <taxon>Eurotatoria</taxon>
        <taxon>Bdelloidea</taxon>
        <taxon>Philodinida</taxon>
        <taxon>Philodinidae</taxon>
        <taxon>Rotaria</taxon>
    </lineage>
</organism>
<name>A0A820FP52_9BILA</name>
<comment type="caution">
    <text evidence="1">The sequence shown here is derived from an EMBL/GenBank/DDBJ whole genome shotgun (WGS) entry which is preliminary data.</text>
</comment>
<reference evidence="1" key="1">
    <citation type="submission" date="2021-02" db="EMBL/GenBank/DDBJ databases">
        <authorList>
            <person name="Nowell W R."/>
        </authorList>
    </citation>
    <scope>NUCLEOTIDE SEQUENCE</scope>
</reference>
<evidence type="ECO:0000313" key="2">
    <source>
        <dbReference type="Proteomes" id="UP000663874"/>
    </source>
</evidence>
<dbReference type="Proteomes" id="UP000663874">
    <property type="component" value="Unassembled WGS sequence"/>
</dbReference>
<dbReference type="AlphaFoldDB" id="A0A820FP52"/>
<dbReference type="Gene3D" id="1.10.8.10">
    <property type="entry name" value="DNA helicase RuvA subunit, C-terminal domain"/>
    <property type="match status" value="1"/>
</dbReference>
<gene>
    <name evidence="1" type="ORF">FNK824_LOCUS39205</name>
</gene>